<organism evidence="1 2">
    <name type="scientific">Bipolaris oryzae ATCC 44560</name>
    <dbReference type="NCBI Taxonomy" id="930090"/>
    <lineage>
        <taxon>Eukaryota</taxon>
        <taxon>Fungi</taxon>
        <taxon>Dikarya</taxon>
        <taxon>Ascomycota</taxon>
        <taxon>Pezizomycotina</taxon>
        <taxon>Dothideomycetes</taxon>
        <taxon>Pleosporomycetidae</taxon>
        <taxon>Pleosporales</taxon>
        <taxon>Pleosporineae</taxon>
        <taxon>Pleosporaceae</taxon>
        <taxon>Bipolaris</taxon>
    </lineage>
</organism>
<feature type="non-terminal residue" evidence="1">
    <location>
        <position position="77"/>
    </location>
</feature>
<dbReference type="HOGENOM" id="CLU_2644585_0_0_1"/>
<sequence length="77" mass="8227">MDVACPQSPVNPFLVPNINAYGISRNPLPLIPASPLSVFDQALSPTSSATRQTFLLPASPMPSPRFLFPRKPPPCPG</sequence>
<dbReference type="GeneID" id="19125034"/>
<dbReference type="RefSeq" id="XP_007688960.1">
    <property type="nucleotide sequence ID" value="XM_007690770.1"/>
</dbReference>
<evidence type="ECO:0000313" key="2">
    <source>
        <dbReference type="Proteomes" id="UP000054032"/>
    </source>
</evidence>
<proteinExistence type="predicted"/>
<accession>W6Z488</accession>
<dbReference type="AlphaFoldDB" id="W6Z488"/>
<evidence type="ECO:0000313" key="1">
    <source>
        <dbReference type="EMBL" id="EUC44558.1"/>
    </source>
</evidence>
<reference evidence="1 2" key="1">
    <citation type="journal article" date="2013" name="PLoS Genet.">
        <title>Comparative genome structure, secondary metabolite, and effector coding capacity across Cochliobolus pathogens.</title>
        <authorList>
            <person name="Condon B.J."/>
            <person name="Leng Y."/>
            <person name="Wu D."/>
            <person name="Bushley K.E."/>
            <person name="Ohm R.A."/>
            <person name="Otillar R."/>
            <person name="Martin J."/>
            <person name="Schackwitz W."/>
            <person name="Grimwood J."/>
            <person name="MohdZainudin N."/>
            <person name="Xue C."/>
            <person name="Wang R."/>
            <person name="Manning V.A."/>
            <person name="Dhillon B."/>
            <person name="Tu Z.J."/>
            <person name="Steffenson B.J."/>
            <person name="Salamov A."/>
            <person name="Sun H."/>
            <person name="Lowry S."/>
            <person name="LaButti K."/>
            <person name="Han J."/>
            <person name="Copeland A."/>
            <person name="Lindquist E."/>
            <person name="Barry K."/>
            <person name="Schmutz J."/>
            <person name="Baker S.E."/>
            <person name="Ciuffetti L.M."/>
            <person name="Grigoriev I.V."/>
            <person name="Zhong S."/>
            <person name="Turgeon B.G."/>
        </authorList>
    </citation>
    <scope>NUCLEOTIDE SEQUENCE [LARGE SCALE GENOMIC DNA]</scope>
    <source>
        <strain evidence="1 2">ATCC 44560</strain>
    </source>
</reference>
<keyword evidence="2" id="KW-1185">Reference proteome</keyword>
<protein>
    <submittedName>
        <fullName evidence="1">Uncharacterized protein</fullName>
    </submittedName>
</protein>
<name>W6Z488_COCMI</name>
<dbReference type="KEGG" id="bor:COCMIDRAFT_66598"/>
<dbReference type="OrthoDB" id="3685754at2759"/>
<gene>
    <name evidence="1" type="ORF">COCMIDRAFT_66598</name>
</gene>
<dbReference type="EMBL" id="KI964002">
    <property type="protein sequence ID" value="EUC44558.1"/>
    <property type="molecule type" value="Genomic_DNA"/>
</dbReference>
<dbReference type="Proteomes" id="UP000054032">
    <property type="component" value="Unassembled WGS sequence"/>
</dbReference>
<dbReference type="eggNOG" id="ENOG502T66G">
    <property type="taxonomic scope" value="Eukaryota"/>
</dbReference>